<reference evidence="2" key="2">
    <citation type="journal article" date="2015" name="Fish Shellfish Immunol.">
        <title>Early steps in the European eel (Anguilla anguilla)-Vibrio vulnificus interaction in the gills: Role of the RtxA13 toxin.</title>
        <authorList>
            <person name="Callol A."/>
            <person name="Pajuelo D."/>
            <person name="Ebbesson L."/>
            <person name="Teles M."/>
            <person name="MacKenzie S."/>
            <person name="Amaro C."/>
        </authorList>
    </citation>
    <scope>NUCLEOTIDE SEQUENCE</scope>
</reference>
<feature type="signal peptide" evidence="1">
    <location>
        <begin position="1"/>
        <end position="15"/>
    </location>
</feature>
<name>A0A0E9RZP3_ANGAN</name>
<protein>
    <submittedName>
        <fullName evidence="2">Uncharacterized protein</fullName>
    </submittedName>
</protein>
<evidence type="ECO:0000313" key="2">
    <source>
        <dbReference type="EMBL" id="JAH34551.1"/>
    </source>
</evidence>
<dbReference type="EMBL" id="GBXM01074026">
    <property type="protein sequence ID" value="JAH34551.1"/>
    <property type="molecule type" value="Transcribed_RNA"/>
</dbReference>
<dbReference type="AlphaFoldDB" id="A0A0E9RZP3"/>
<evidence type="ECO:0000256" key="1">
    <source>
        <dbReference type="SAM" id="SignalP"/>
    </source>
</evidence>
<sequence length="37" mass="4166">MMFSQNCKNSTVITLLLVVDLRIVDYTVMFPCAVGNE</sequence>
<proteinExistence type="predicted"/>
<organism evidence="2">
    <name type="scientific">Anguilla anguilla</name>
    <name type="common">European freshwater eel</name>
    <name type="synonym">Muraena anguilla</name>
    <dbReference type="NCBI Taxonomy" id="7936"/>
    <lineage>
        <taxon>Eukaryota</taxon>
        <taxon>Metazoa</taxon>
        <taxon>Chordata</taxon>
        <taxon>Craniata</taxon>
        <taxon>Vertebrata</taxon>
        <taxon>Euteleostomi</taxon>
        <taxon>Actinopterygii</taxon>
        <taxon>Neopterygii</taxon>
        <taxon>Teleostei</taxon>
        <taxon>Anguilliformes</taxon>
        <taxon>Anguillidae</taxon>
        <taxon>Anguilla</taxon>
    </lineage>
</organism>
<feature type="chain" id="PRO_5012204212" evidence="1">
    <location>
        <begin position="16"/>
        <end position="37"/>
    </location>
</feature>
<accession>A0A0E9RZP3</accession>
<reference evidence="2" key="1">
    <citation type="submission" date="2014-11" db="EMBL/GenBank/DDBJ databases">
        <authorList>
            <person name="Amaro Gonzalez C."/>
        </authorList>
    </citation>
    <scope>NUCLEOTIDE SEQUENCE</scope>
</reference>
<keyword evidence="1" id="KW-0732">Signal</keyword>